<comment type="pathway">
    <text evidence="11">Carbohydrate metabolism; galactose metabolism.</text>
</comment>
<feature type="domain" description="GHMP kinase N-terminal" evidence="13">
    <location>
        <begin position="92"/>
        <end position="180"/>
    </location>
</feature>
<proteinExistence type="inferred from homology"/>
<evidence type="ECO:0000256" key="7">
    <source>
        <dbReference type="ARBA" id="ARBA00022840"/>
    </source>
</evidence>
<evidence type="ECO:0000256" key="4">
    <source>
        <dbReference type="ARBA" id="ARBA00022723"/>
    </source>
</evidence>
<comment type="function">
    <text evidence="11">Catalyzes the transfer of the gamma-phosphate of ATP to D-galactose to form alpha-D-galactose-1-phosphate (Gal-1-P).</text>
</comment>
<evidence type="ECO:0000256" key="8">
    <source>
        <dbReference type="ARBA" id="ARBA00022842"/>
    </source>
</evidence>
<dbReference type="STRING" id="189381.GCA_900166615_01967"/>
<feature type="active site" description="Proton acceptor" evidence="11">
    <location>
        <position position="173"/>
    </location>
</feature>
<evidence type="ECO:0000259" key="13">
    <source>
        <dbReference type="Pfam" id="PF00288"/>
    </source>
</evidence>
<dbReference type="PANTHER" id="PTHR10457">
    <property type="entry name" value="MEVALONATE KINASE/GALACTOKINASE"/>
    <property type="match status" value="1"/>
</dbReference>
<feature type="binding site" evidence="11">
    <location>
        <position position="161"/>
    </location>
    <ligand>
        <name>Mg(2+)</name>
        <dbReference type="ChEBI" id="CHEBI:18420"/>
    </ligand>
</feature>
<dbReference type="PRINTS" id="PR00959">
    <property type="entry name" value="MEVGALKINASE"/>
</dbReference>
<dbReference type="InterPro" id="IPR022963">
    <property type="entry name" value="Galactokinase_bac"/>
</dbReference>
<dbReference type="Gene3D" id="3.30.230.10">
    <property type="match status" value="1"/>
</dbReference>
<keyword evidence="4 11" id="KW-0479">Metal-binding</keyword>
<dbReference type="PRINTS" id="PR00473">
    <property type="entry name" value="GALCTOKINASE"/>
</dbReference>
<evidence type="ECO:0000259" key="14">
    <source>
        <dbReference type="Pfam" id="PF08544"/>
    </source>
</evidence>
<dbReference type="GO" id="GO:0004335">
    <property type="term" value="F:galactokinase activity"/>
    <property type="evidence" value="ECO:0007669"/>
    <property type="project" value="UniProtKB-UniRule"/>
</dbReference>
<reference evidence="17" key="1">
    <citation type="submission" date="2015-07" db="EMBL/GenBank/DDBJ databases">
        <title>Fjat-14235 jcm11544.</title>
        <authorList>
            <person name="Liu B."/>
            <person name="Wang J."/>
            <person name="Zhu Y."/>
            <person name="Liu G."/>
            <person name="Chen Q."/>
            <person name="Chen Z."/>
            <person name="Lan J."/>
            <person name="Che J."/>
            <person name="Ge C."/>
            <person name="Shi H."/>
            <person name="Pan Z."/>
            <person name="Liu X."/>
        </authorList>
    </citation>
    <scope>NUCLEOTIDE SEQUENCE [LARGE SCALE GENOMIC DNA]</scope>
    <source>
        <strain evidence="17">JCM 11544</strain>
    </source>
</reference>
<feature type="binding site" evidence="11">
    <location>
        <position position="129"/>
    </location>
    <ligand>
        <name>Mg(2+)</name>
        <dbReference type="ChEBI" id="CHEBI:18420"/>
    </ligand>
</feature>
<keyword evidence="6 11" id="KW-0418">Kinase</keyword>
<evidence type="ECO:0000256" key="12">
    <source>
        <dbReference type="NCBIfam" id="TIGR00131"/>
    </source>
</evidence>
<keyword evidence="17" id="KW-1185">Reference proteome</keyword>
<dbReference type="Pfam" id="PF10509">
    <property type="entry name" value="GalKase_gal_bdg"/>
    <property type="match status" value="1"/>
</dbReference>
<keyword evidence="10 11" id="KW-0119">Carbohydrate metabolism</keyword>
<dbReference type="EMBL" id="LGUE01000005">
    <property type="protein sequence ID" value="KON83596.1"/>
    <property type="molecule type" value="Genomic_DNA"/>
</dbReference>
<evidence type="ECO:0000256" key="11">
    <source>
        <dbReference type="HAMAP-Rule" id="MF_00246"/>
    </source>
</evidence>
<dbReference type="EC" id="2.7.1.6" evidence="11 12"/>
<dbReference type="PROSITE" id="PS00106">
    <property type="entry name" value="GALACTOKINASE"/>
    <property type="match status" value="1"/>
</dbReference>
<dbReference type="InterPro" id="IPR020568">
    <property type="entry name" value="Ribosomal_Su5_D2-typ_SF"/>
</dbReference>
<evidence type="ECO:0000256" key="10">
    <source>
        <dbReference type="ARBA" id="ARBA00023277"/>
    </source>
</evidence>
<accession>A0A0M0G2A3</accession>
<dbReference type="AlphaFoldDB" id="A0A0M0G2A3"/>
<dbReference type="HAMAP" id="MF_00246">
    <property type="entry name" value="Galactokinase"/>
    <property type="match status" value="1"/>
</dbReference>
<dbReference type="SUPFAM" id="SSF54211">
    <property type="entry name" value="Ribosomal protein S5 domain 2-like"/>
    <property type="match status" value="1"/>
</dbReference>
<dbReference type="NCBIfam" id="TIGR00131">
    <property type="entry name" value="gal_kin"/>
    <property type="match status" value="1"/>
</dbReference>
<keyword evidence="7 11" id="KW-0067">ATP-binding</keyword>
<keyword evidence="8 11" id="KW-0460">Magnesium</keyword>
<dbReference type="InterPro" id="IPR036554">
    <property type="entry name" value="GHMP_kinase_C_sf"/>
</dbReference>
<dbReference type="GO" id="GO:0000287">
    <property type="term" value="F:magnesium ion binding"/>
    <property type="evidence" value="ECO:0007669"/>
    <property type="project" value="UniProtKB-UniRule"/>
</dbReference>
<dbReference type="InterPro" id="IPR014721">
    <property type="entry name" value="Ribsml_uS5_D2-typ_fold_subgr"/>
</dbReference>
<dbReference type="PIRSF" id="PIRSF000530">
    <property type="entry name" value="Galactokinase"/>
    <property type="match status" value="1"/>
</dbReference>
<sequence length="392" mass="43320">MRVELLNDFQRVFGSAADRVFFAPGRVNLIGEHTDYNGGHVFPCAISLGTYVAVKKREDRLVRVHSLNFPEEGIITFSVDDLNYVKSDGWANYPKGMMASLVQDGHRLESGIDLLFYGNLPNGAGLSSSASLELVTGVALQELFHLDVDRSRLVQLGMKTENDFIGVNSGIMDQFSIGMGKAGYGILLDVRSLEHEYAPLPFEGHSLVIMNTNKRRELASSKYNERRLECEKALSHLQRVVGIETLGDLSLVEFEKYEHAIPDANLKKRARHAVSENVRTVKAFHLLNQHRLGEFGELMNASHVSLKEDYDVTGRELDVLVEAAWRQPGVLGARMTGAGFGGCAIALVENDHVQAFVSSVGNEYKRVIGYEASFFTAESADGAKGWKGRVIV</sequence>
<dbReference type="GO" id="GO:0006012">
    <property type="term" value="P:galactose metabolic process"/>
    <property type="evidence" value="ECO:0007669"/>
    <property type="project" value="UniProtKB-UniRule"/>
</dbReference>
<evidence type="ECO:0000256" key="6">
    <source>
        <dbReference type="ARBA" id="ARBA00022777"/>
    </source>
</evidence>
<keyword evidence="2 11" id="KW-0963">Cytoplasm</keyword>
<feature type="binding site" evidence="11">
    <location>
        <begin position="32"/>
        <end position="35"/>
    </location>
    <ligand>
        <name>substrate</name>
    </ligand>
</feature>
<feature type="domain" description="GHMP kinase C-terminal" evidence="14">
    <location>
        <begin position="284"/>
        <end position="364"/>
    </location>
</feature>
<comment type="caution">
    <text evidence="16">The sequence shown here is derived from an EMBL/GenBank/DDBJ whole genome shotgun (WGS) entry which is preliminary data.</text>
</comment>
<dbReference type="Proteomes" id="UP000037405">
    <property type="component" value="Unassembled WGS sequence"/>
</dbReference>
<dbReference type="GO" id="GO:0005829">
    <property type="term" value="C:cytosol"/>
    <property type="evidence" value="ECO:0007669"/>
    <property type="project" value="TreeGrafter"/>
</dbReference>
<comment type="catalytic activity">
    <reaction evidence="11">
        <text>alpha-D-galactose + ATP = alpha-D-galactose 1-phosphate + ADP + H(+)</text>
        <dbReference type="Rhea" id="RHEA:13553"/>
        <dbReference type="ChEBI" id="CHEBI:15378"/>
        <dbReference type="ChEBI" id="CHEBI:28061"/>
        <dbReference type="ChEBI" id="CHEBI:30616"/>
        <dbReference type="ChEBI" id="CHEBI:58336"/>
        <dbReference type="ChEBI" id="CHEBI:456216"/>
        <dbReference type="EC" id="2.7.1.6"/>
    </reaction>
</comment>
<dbReference type="InterPro" id="IPR019741">
    <property type="entry name" value="Galactokinase_CS"/>
</dbReference>
<dbReference type="PANTHER" id="PTHR10457:SF7">
    <property type="entry name" value="GALACTOKINASE-RELATED"/>
    <property type="match status" value="1"/>
</dbReference>
<dbReference type="PROSITE" id="PS00627">
    <property type="entry name" value="GHMP_KINASES_ATP"/>
    <property type="match status" value="1"/>
</dbReference>
<dbReference type="PATRIC" id="fig|189381.12.peg.4085"/>
<evidence type="ECO:0000256" key="5">
    <source>
        <dbReference type="ARBA" id="ARBA00022741"/>
    </source>
</evidence>
<feature type="site" description="Transition state stabilizer" evidence="11">
    <location>
        <position position="26"/>
    </location>
</feature>
<dbReference type="InterPro" id="IPR006204">
    <property type="entry name" value="GHMP_kinase_N_dom"/>
</dbReference>
<protein>
    <recommendedName>
        <fullName evidence="11 12">Galactokinase</fullName>
        <ecNumber evidence="11 12">2.7.1.6</ecNumber>
    </recommendedName>
    <alternativeName>
        <fullName evidence="11">Galactose kinase</fullName>
    </alternativeName>
</protein>
<dbReference type="Pfam" id="PF00288">
    <property type="entry name" value="GHMP_kinases_N"/>
    <property type="match status" value="1"/>
</dbReference>
<evidence type="ECO:0000256" key="9">
    <source>
        <dbReference type="ARBA" id="ARBA00023144"/>
    </source>
</evidence>
<dbReference type="InterPro" id="IPR006206">
    <property type="entry name" value="Mevalonate/galactokinase"/>
</dbReference>
<dbReference type="InterPro" id="IPR013750">
    <property type="entry name" value="GHMP_kinase_C_dom"/>
</dbReference>
<feature type="binding site" evidence="11">
    <location>
        <begin position="123"/>
        <end position="129"/>
    </location>
    <ligand>
        <name>ATP</name>
        <dbReference type="ChEBI" id="CHEBI:30616"/>
    </ligand>
</feature>
<dbReference type="RefSeq" id="WP_053429020.1">
    <property type="nucleotide sequence ID" value="NZ_LGUE01000005.1"/>
</dbReference>
<evidence type="ECO:0000259" key="15">
    <source>
        <dbReference type="Pfam" id="PF10509"/>
    </source>
</evidence>
<evidence type="ECO:0000256" key="3">
    <source>
        <dbReference type="ARBA" id="ARBA00022679"/>
    </source>
</evidence>
<keyword evidence="3 11" id="KW-0808">Transferase</keyword>
<dbReference type="FunFam" id="3.30.230.10:FF:000017">
    <property type="entry name" value="Galactokinase"/>
    <property type="match status" value="1"/>
</dbReference>
<keyword evidence="9 11" id="KW-0299">Galactose metabolism</keyword>
<dbReference type="GO" id="GO:0005524">
    <property type="term" value="F:ATP binding"/>
    <property type="evidence" value="ECO:0007669"/>
    <property type="project" value="UniProtKB-UniRule"/>
</dbReference>
<evidence type="ECO:0000313" key="16">
    <source>
        <dbReference type="EMBL" id="KON83596.1"/>
    </source>
</evidence>
<gene>
    <name evidence="11" type="primary">galK</name>
    <name evidence="16" type="ORF">AF331_15555</name>
</gene>
<comment type="similarity">
    <text evidence="1 11">Belongs to the GHMP kinase family. GalK subfamily.</text>
</comment>
<name>A0A0M0G2A3_9BACI</name>
<dbReference type="SUPFAM" id="SSF55060">
    <property type="entry name" value="GHMP Kinase, C-terminal domain"/>
    <property type="match status" value="1"/>
</dbReference>
<feature type="binding site" evidence="11">
    <location>
        <position position="223"/>
    </location>
    <ligand>
        <name>substrate</name>
    </ligand>
</feature>
<dbReference type="InterPro" id="IPR019539">
    <property type="entry name" value="GalKase_N"/>
</dbReference>
<feature type="binding site" evidence="11">
    <location>
        <position position="66"/>
    </location>
    <ligand>
        <name>ATP</name>
        <dbReference type="ChEBI" id="CHEBI:30616"/>
    </ligand>
</feature>
<feature type="domain" description="Galactokinase N-terminal" evidence="15">
    <location>
        <begin position="8"/>
        <end position="56"/>
    </location>
</feature>
<dbReference type="FunFam" id="3.30.70.890:FF:000001">
    <property type="entry name" value="Galactokinase"/>
    <property type="match status" value="1"/>
</dbReference>
<dbReference type="InterPro" id="IPR000705">
    <property type="entry name" value="Galactokinase"/>
</dbReference>
<comment type="subcellular location">
    <subcellularLocation>
        <location evidence="11">Cytoplasm</location>
    </subcellularLocation>
</comment>
<dbReference type="Pfam" id="PF08544">
    <property type="entry name" value="GHMP_kinases_C"/>
    <property type="match status" value="1"/>
</dbReference>
<evidence type="ECO:0000313" key="17">
    <source>
        <dbReference type="Proteomes" id="UP000037405"/>
    </source>
</evidence>
<organism evidence="16 17">
    <name type="scientific">Rossellomorea marisflavi</name>
    <dbReference type="NCBI Taxonomy" id="189381"/>
    <lineage>
        <taxon>Bacteria</taxon>
        <taxon>Bacillati</taxon>
        <taxon>Bacillota</taxon>
        <taxon>Bacilli</taxon>
        <taxon>Bacillales</taxon>
        <taxon>Bacillaceae</taxon>
        <taxon>Rossellomorea</taxon>
    </lineage>
</organism>
<dbReference type="Gene3D" id="3.30.70.890">
    <property type="entry name" value="GHMP kinase, C-terminal domain"/>
    <property type="match status" value="1"/>
</dbReference>
<evidence type="ECO:0000256" key="2">
    <source>
        <dbReference type="ARBA" id="ARBA00022490"/>
    </source>
</evidence>
<dbReference type="UniPathway" id="UPA00214"/>
<evidence type="ECO:0000256" key="1">
    <source>
        <dbReference type="ARBA" id="ARBA00006566"/>
    </source>
</evidence>
<keyword evidence="5 11" id="KW-0547">Nucleotide-binding</keyword>
<dbReference type="NCBIfam" id="NF003705">
    <property type="entry name" value="PRK05322.1"/>
    <property type="match status" value="1"/>
</dbReference>
<dbReference type="InterPro" id="IPR006203">
    <property type="entry name" value="GHMP_knse_ATP-bd_CS"/>
</dbReference>